<reference evidence="2" key="2">
    <citation type="submission" date="2025-09" db="UniProtKB">
        <authorList>
            <consortium name="Ensembl"/>
        </authorList>
    </citation>
    <scope>IDENTIFICATION</scope>
</reference>
<evidence type="ECO:0000313" key="2">
    <source>
        <dbReference type="Ensembl" id="ENSSVLP00005019752.1"/>
    </source>
</evidence>
<evidence type="ECO:0008006" key="4">
    <source>
        <dbReference type="Google" id="ProtNLM"/>
    </source>
</evidence>
<dbReference type="Proteomes" id="UP000694564">
    <property type="component" value="Chromosome X"/>
</dbReference>
<keyword evidence="3" id="KW-1185">Reference proteome</keyword>
<protein>
    <recommendedName>
        <fullName evidence="4">Protein FAM156A/FAM156B</fullName>
    </recommendedName>
</protein>
<dbReference type="PANTHER" id="PTHR31577">
    <property type="entry name" value="DEVELOPMENTAL PLURIPOTENCY-ASSOCIATED PROTEIN 3-RELATED"/>
    <property type="match status" value="1"/>
</dbReference>
<organism evidence="2 3">
    <name type="scientific">Sciurus vulgaris</name>
    <name type="common">Eurasian red squirrel</name>
    <dbReference type="NCBI Taxonomy" id="55149"/>
    <lineage>
        <taxon>Eukaryota</taxon>
        <taxon>Metazoa</taxon>
        <taxon>Chordata</taxon>
        <taxon>Craniata</taxon>
        <taxon>Vertebrata</taxon>
        <taxon>Euteleostomi</taxon>
        <taxon>Mammalia</taxon>
        <taxon>Eutheria</taxon>
        <taxon>Euarchontoglires</taxon>
        <taxon>Glires</taxon>
        <taxon>Rodentia</taxon>
        <taxon>Sciuromorpha</taxon>
        <taxon>Sciuridae</taxon>
        <taxon>Sciurinae</taxon>
        <taxon>Sciurini</taxon>
        <taxon>Sciurus</taxon>
    </lineage>
</organism>
<feature type="compositionally biased region" description="Low complexity" evidence="1">
    <location>
        <begin position="169"/>
        <end position="185"/>
    </location>
</feature>
<dbReference type="OrthoDB" id="9536421at2759"/>
<proteinExistence type="predicted"/>
<evidence type="ECO:0000313" key="3">
    <source>
        <dbReference type="Proteomes" id="UP000694564"/>
    </source>
</evidence>
<feature type="region of interest" description="Disordered" evidence="1">
    <location>
        <begin position="169"/>
        <end position="196"/>
    </location>
</feature>
<feature type="region of interest" description="Disordered" evidence="1">
    <location>
        <begin position="1"/>
        <end position="59"/>
    </location>
</feature>
<dbReference type="GeneTree" id="ENSGT00510000049526"/>
<feature type="compositionally biased region" description="Low complexity" evidence="1">
    <location>
        <begin position="42"/>
        <end position="59"/>
    </location>
</feature>
<dbReference type="AlphaFoldDB" id="A0A8D2D639"/>
<accession>A0A8D2D639</accession>
<feature type="compositionally biased region" description="Basic and acidic residues" evidence="1">
    <location>
        <begin position="187"/>
        <end position="196"/>
    </location>
</feature>
<dbReference type="InterPro" id="IPR029096">
    <property type="entry name" value="Dppa3"/>
</dbReference>
<sequence length="214" mass="24253">MDPLQKWNPALVSGSSQVTTGENSQEGAAASQPSSSEQLIMGLSGLNPSPGSGLPAPLPEGLFQQQYREEKTLRERRWERLGFPQRKKAFLGHLRRRHRDHMAPYPVERETRVYPTGDRAQNRFRCECRYCQGHRPSISGISGERNGAPNPSSWETLVQGLSGLTLSLGTNRSGLLPEGAQQQQQEQEEKCQLEKQQESKRMFQRLLKQWLEEN</sequence>
<feature type="compositionally biased region" description="Polar residues" evidence="1">
    <location>
        <begin position="13"/>
        <end position="38"/>
    </location>
</feature>
<dbReference type="PANTHER" id="PTHR31577:SF3">
    <property type="entry name" value="PROTEIN FAM156A_FAM156B"/>
    <property type="match status" value="1"/>
</dbReference>
<evidence type="ECO:0000256" key="1">
    <source>
        <dbReference type="SAM" id="MobiDB-lite"/>
    </source>
</evidence>
<dbReference type="Pfam" id="PF15549">
    <property type="entry name" value="PGC7_Stella"/>
    <property type="match status" value="1"/>
</dbReference>
<dbReference type="Ensembl" id="ENSSVLT00005022029.1">
    <property type="protein sequence ID" value="ENSSVLP00005019752.1"/>
    <property type="gene ID" value="ENSSVLG00005015851.1"/>
</dbReference>
<reference evidence="2" key="1">
    <citation type="submission" date="2025-08" db="UniProtKB">
        <authorList>
            <consortium name="Ensembl"/>
        </authorList>
    </citation>
    <scope>IDENTIFICATION</scope>
</reference>
<name>A0A8D2D639_SCIVU</name>